<proteinExistence type="predicted"/>
<dbReference type="RefSeq" id="WP_179709001.1">
    <property type="nucleotide sequence ID" value="NZ_JACCAU010000001.1"/>
</dbReference>
<gene>
    <name evidence="2" type="ORF">GGD41_001316</name>
</gene>
<comment type="caution">
    <text evidence="2">The sequence shown here is derived from an EMBL/GenBank/DDBJ whole genome shotgun (WGS) entry which is preliminary data.</text>
</comment>
<dbReference type="AlphaFoldDB" id="A0A7Z0AYU3"/>
<evidence type="ECO:0000256" key="1">
    <source>
        <dbReference type="SAM" id="Phobius"/>
    </source>
</evidence>
<organism evidence="2 3">
    <name type="scientific">Paraburkholderia bryophila</name>
    <dbReference type="NCBI Taxonomy" id="420952"/>
    <lineage>
        <taxon>Bacteria</taxon>
        <taxon>Pseudomonadati</taxon>
        <taxon>Pseudomonadota</taxon>
        <taxon>Betaproteobacteria</taxon>
        <taxon>Burkholderiales</taxon>
        <taxon>Burkholderiaceae</taxon>
        <taxon>Paraburkholderia</taxon>
    </lineage>
</organism>
<keyword evidence="1" id="KW-0812">Transmembrane</keyword>
<accession>A0A7Z0AYU3</accession>
<keyword evidence="1" id="KW-1133">Transmembrane helix</keyword>
<protein>
    <submittedName>
        <fullName evidence="2">Uncharacterized protein</fullName>
    </submittedName>
</protein>
<keyword evidence="1" id="KW-0472">Membrane</keyword>
<feature type="transmembrane region" description="Helical" evidence="1">
    <location>
        <begin position="6"/>
        <end position="25"/>
    </location>
</feature>
<sequence>MVTPVFATLIFEVVMACFNLSGVLVEITLRAMMRVAPDNPKNAGGFESHVTLQVVCQAGVPFTSSNFSDRKTRWSDFDIAESGRGIQAGIAARPGSNSA</sequence>
<evidence type="ECO:0000313" key="3">
    <source>
        <dbReference type="Proteomes" id="UP000572540"/>
    </source>
</evidence>
<reference evidence="2 3" key="1">
    <citation type="submission" date="2020-07" db="EMBL/GenBank/DDBJ databases">
        <title>Exploring microbial biodiversity for novel pathways involved in the catabolism of aromatic compounds derived from lignin.</title>
        <authorList>
            <person name="Elkins J."/>
        </authorList>
    </citation>
    <scope>NUCLEOTIDE SEQUENCE [LARGE SCALE GENOMIC DNA]</scope>
    <source>
        <strain evidence="2 3">H2C3B</strain>
    </source>
</reference>
<dbReference type="EMBL" id="JACCAU010000001">
    <property type="protein sequence ID" value="NYH14088.1"/>
    <property type="molecule type" value="Genomic_DNA"/>
</dbReference>
<evidence type="ECO:0000313" key="2">
    <source>
        <dbReference type="EMBL" id="NYH14088.1"/>
    </source>
</evidence>
<dbReference type="Proteomes" id="UP000572540">
    <property type="component" value="Unassembled WGS sequence"/>
</dbReference>
<name>A0A7Z0AYU3_9BURK</name>